<feature type="non-terminal residue" evidence="1">
    <location>
        <position position="165"/>
    </location>
</feature>
<comment type="caution">
    <text evidence="1">The sequence shown here is derived from an EMBL/GenBank/DDBJ whole genome shotgun (WGS) entry which is preliminary data.</text>
</comment>
<sequence length="165" mass="18655">MPVENFYKWKGVYYRAARSASPGDPDALYNEAHDVVEADNTHELVLTHGQRVNVSGAYVQMQIRRLAIWCNTASLPADCIISSAQLRLDMRKLTSVGYTPNWDWYLKIRAGEDLNENIVYNQLANYSRILALGTEIGSKYADDLPVGFQEYWYLDVPGGFINKAG</sequence>
<protein>
    <submittedName>
        <fullName evidence="1">Uncharacterized protein</fullName>
    </submittedName>
</protein>
<proteinExistence type="predicted"/>
<dbReference type="EMBL" id="BARW01000372">
    <property type="protein sequence ID" value="GAI63511.1"/>
    <property type="molecule type" value="Genomic_DNA"/>
</dbReference>
<evidence type="ECO:0000313" key="1">
    <source>
        <dbReference type="EMBL" id="GAI63511.1"/>
    </source>
</evidence>
<gene>
    <name evidence="1" type="ORF">S12H4_01744</name>
</gene>
<reference evidence="1" key="1">
    <citation type="journal article" date="2014" name="Front. Microbiol.">
        <title>High frequency of phylogenetically diverse reductive dehalogenase-homologous genes in deep subseafloor sedimentary metagenomes.</title>
        <authorList>
            <person name="Kawai M."/>
            <person name="Futagami T."/>
            <person name="Toyoda A."/>
            <person name="Takaki Y."/>
            <person name="Nishi S."/>
            <person name="Hori S."/>
            <person name="Arai W."/>
            <person name="Tsubouchi T."/>
            <person name="Morono Y."/>
            <person name="Uchiyama I."/>
            <person name="Ito T."/>
            <person name="Fujiyama A."/>
            <person name="Inagaki F."/>
            <person name="Takami H."/>
        </authorList>
    </citation>
    <scope>NUCLEOTIDE SEQUENCE</scope>
    <source>
        <strain evidence="1">Expedition CK06-06</strain>
    </source>
</reference>
<organism evidence="1">
    <name type="scientific">marine sediment metagenome</name>
    <dbReference type="NCBI Taxonomy" id="412755"/>
    <lineage>
        <taxon>unclassified sequences</taxon>
        <taxon>metagenomes</taxon>
        <taxon>ecological metagenomes</taxon>
    </lineage>
</organism>
<accession>X1R926</accession>
<name>X1R926_9ZZZZ</name>
<dbReference type="AlphaFoldDB" id="X1R926"/>